<keyword evidence="8" id="KW-0443">Lipid metabolism</keyword>
<dbReference type="Pfam" id="PF00106">
    <property type="entry name" value="adh_short"/>
    <property type="match status" value="1"/>
</dbReference>
<dbReference type="PANTHER" id="PTHR43550">
    <property type="entry name" value="3-KETODIHYDROSPHINGOSINE REDUCTASE"/>
    <property type="match status" value="1"/>
</dbReference>
<evidence type="ECO:0000256" key="7">
    <source>
        <dbReference type="ARBA" id="ARBA00023002"/>
    </source>
</evidence>
<evidence type="ECO:0000259" key="13">
    <source>
        <dbReference type="SMART" id="SM00822"/>
    </source>
</evidence>
<dbReference type="Gene3D" id="3.40.50.720">
    <property type="entry name" value="NAD(P)-binding Rossmann-like Domain"/>
    <property type="match status" value="1"/>
</dbReference>
<comment type="function">
    <text evidence="10">Catalyzes the reduction of 3'-oxosphinganine (3-ketodihydrosphingosine/KDS) to sphinganine (dihydrosphingosine/DHS), the second step of de novo sphingolipid biosynthesis.</text>
</comment>
<keyword evidence="6" id="KW-0746">Sphingolipid metabolism</keyword>
<dbReference type="EC" id="1.1.1.102" evidence="9"/>
<protein>
    <recommendedName>
        <fullName evidence="9">3-dehydrosphinganine reductase</fullName>
        <ecNumber evidence="9">1.1.1.102</ecNumber>
    </recommendedName>
</protein>
<dbReference type="GO" id="GO:0006666">
    <property type="term" value="P:3-keto-sphinganine metabolic process"/>
    <property type="evidence" value="ECO:0007669"/>
    <property type="project" value="InterPro"/>
</dbReference>
<dbReference type="EMBL" id="ML996693">
    <property type="protein sequence ID" value="KAF2401150.1"/>
    <property type="molecule type" value="Genomic_DNA"/>
</dbReference>
<organism evidence="14 15">
    <name type="scientific">Trichodelitschia bisporula</name>
    <dbReference type="NCBI Taxonomy" id="703511"/>
    <lineage>
        <taxon>Eukaryota</taxon>
        <taxon>Fungi</taxon>
        <taxon>Dikarya</taxon>
        <taxon>Ascomycota</taxon>
        <taxon>Pezizomycotina</taxon>
        <taxon>Dothideomycetes</taxon>
        <taxon>Dothideomycetes incertae sedis</taxon>
        <taxon>Phaeotrichales</taxon>
        <taxon>Phaeotrichaceae</taxon>
        <taxon>Trichodelitschia</taxon>
    </lineage>
</organism>
<keyword evidence="15" id="KW-1185">Reference proteome</keyword>
<evidence type="ECO:0000313" key="15">
    <source>
        <dbReference type="Proteomes" id="UP000799640"/>
    </source>
</evidence>
<evidence type="ECO:0000256" key="10">
    <source>
        <dbReference type="ARBA" id="ARBA00044737"/>
    </source>
</evidence>
<dbReference type="GO" id="GO:0047560">
    <property type="term" value="F:3-dehydrosphinganine reductase activity"/>
    <property type="evidence" value="ECO:0007669"/>
    <property type="project" value="UniProtKB-EC"/>
</dbReference>
<dbReference type="GO" id="GO:0005789">
    <property type="term" value="C:endoplasmic reticulum membrane"/>
    <property type="evidence" value="ECO:0007669"/>
    <property type="project" value="TreeGrafter"/>
</dbReference>
<dbReference type="PANTHER" id="PTHR43550:SF3">
    <property type="entry name" value="3-KETODIHYDROSPHINGOSINE REDUCTASE"/>
    <property type="match status" value="1"/>
</dbReference>
<dbReference type="InterPro" id="IPR036291">
    <property type="entry name" value="NAD(P)-bd_dom_sf"/>
</dbReference>
<comment type="catalytic activity">
    <reaction evidence="11">
        <text>sphinganine + NADP(+) = 3-oxosphinganine + NADPH + H(+)</text>
        <dbReference type="Rhea" id="RHEA:22640"/>
        <dbReference type="ChEBI" id="CHEBI:15378"/>
        <dbReference type="ChEBI" id="CHEBI:57783"/>
        <dbReference type="ChEBI" id="CHEBI:57817"/>
        <dbReference type="ChEBI" id="CHEBI:58299"/>
        <dbReference type="ChEBI" id="CHEBI:58349"/>
        <dbReference type="EC" id="1.1.1.102"/>
    </reaction>
    <physiologicalReaction direction="right-to-left" evidence="11">
        <dbReference type="Rhea" id="RHEA:22642"/>
    </physiologicalReaction>
</comment>
<proteinExistence type="predicted"/>
<dbReference type="SMART" id="SM00822">
    <property type="entry name" value="PKS_KR"/>
    <property type="match status" value="1"/>
</dbReference>
<dbReference type="AlphaFoldDB" id="A0A6G1HYP5"/>
<dbReference type="SUPFAM" id="SSF51735">
    <property type="entry name" value="NAD(P)-binding Rossmann-fold domains"/>
    <property type="match status" value="1"/>
</dbReference>
<name>A0A6G1HYP5_9PEZI</name>
<comment type="pathway">
    <text evidence="3">Sphingolipid metabolism.</text>
</comment>
<dbReference type="PRINTS" id="PR00081">
    <property type="entry name" value="GDHRDH"/>
</dbReference>
<evidence type="ECO:0000256" key="1">
    <source>
        <dbReference type="ARBA" id="ARBA00004240"/>
    </source>
</evidence>
<evidence type="ECO:0000313" key="14">
    <source>
        <dbReference type="EMBL" id="KAF2401150.1"/>
    </source>
</evidence>
<feature type="transmembrane region" description="Helical" evidence="12">
    <location>
        <begin position="12"/>
        <end position="29"/>
    </location>
</feature>
<keyword evidence="5" id="KW-0521">NADP</keyword>
<keyword evidence="7" id="KW-0560">Oxidoreductase</keyword>
<accession>A0A6G1HYP5</accession>
<evidence type="ECO:0000256" key="8">
    <source>
        <dbReference type="ARBA" id="ARBA00023098"/>
    </source>
</evidence>
<keyword evidence="12" id="KW-1133">Transmembrane helix</keyword>
<evidence type="ECO:0000256" key="12">
    <source>
        <dbReference type="SAM" id="Phobius"/>
    </source>
</evidence>
<dbReference type="Proteomes" id="UP000799640">
    <property type="component" value="Unassembled WGS sequence"/>
</dbReference>
<gene>
    <name evidence="14" type="ORF">EJ06DRAFT_542574</name>
</gene>
<evidence type="ECO:0000256" key="6">
    <source>
        <dbReference type="ARBA" id="ARBA00022919"/>
    </source>
</evidence>
<dbReference type="InterPro" id="IPR002347">
    <property type="entry name" value="SDR_fam"/>
</dbReference>
<reference evidence="14" key="1">
    <citation type="journal article" date="2020" name="Stud. Mycol.">
        <title>101 Dothideomycetes genomes: a test case for predicting lifestyles and emergence of pathogens.</title>
        <authorList>
            <person name="Haridas S."/>
            <person name="Albert R."/>
            <person name="Binder M."/>
            <person name="Bloem J."/>
            <person name="Labutti K."/>
            <person name="Salamov A."/>
            <person name="Andreopoulos B."/>
            <person name="Baker S."/>
            <person name="Barry K."/>
            <person name="Bills G."/>
            <person name="Bluhm B."/>
            <person name="Cannon C."/>
            <person name="Castanera R."/>
            <person name="Culley D."/>
            <person name="Daum C."/>
            <person name="Ezra D."/>
            <person name="Gonzalez J."/>
            <person name="Henrissat B."/>
            <person name="Kuo A."/>
            <person name="Liang C."/>
            <person name="Lipzen A."/>
            <person name="Lutzoni F."/>
            <person name="Magnuson J."/>
            <person name="Mondo S."/>
            <person name="Nolan M."/>
            <person name="Ohm R."/>
            <person name="Pangilinan J."/>
            <person name="Park H.-J."/>
            <person name="Ramirez L."/>
            <person name="Alfaro M."/>
            <person name="Sun H."/>
            <person name="Tritt A."/>
            <person name="Yoshinaga Y."/>
            <person name="Zwiers L.-H."/>
            <person name="Turgeon B."/>
            <person name="Goodwin S."/>
            <person name="Spatafora J."/>
            <person name="Crous P."/>
            <person name="Grigoriev I."/>
        </authorList>
    </citation>
    <scope>NUCLEOTIDE SEQUENCE</scope>
    <source>
        <strain evidence="14">CBS 262.69</strain>
    </source>
</reference>
<keyword evidence="4" id="KW-0256">Endoplasmic reticulum</keyword>
<dbReference type="GO" id="GO:0030148">
    <property type="term" value="P:sphingolipid biosynthetic process"/>
    <property type="evidence" value="ECO:0007669"/>
    <property type="project" value="InterPro"/>
</dbReference>
<evidence type="ECO:0000256" key="4">
    <source>
        <dbReference type="ARBA" id="ARBA00022824"/>
    </source>
</evidence>
<comment type="subcellular location">
    <subcellularLocation>
        <location evidence="1">Endoplasmic reticulum</location>
    </subcellularLocation>
</comment>
<feature type="domain" description="Ketoreductase" evidence="13">
    <location>
        <begin position="39"/>
        <end position="251"/>
    </location>
</feature>
<evidence type="ECO:0000256" key="11">
    <source>
        <dbReference type="ARBA" id="ARBA00048930"/>
    </source>
</evidence>
<evidence type="ECO:0000256" key="2">
    <source>
        <dbReference type="ARBA" id="ARBA00004760"/>
    </source>
</evidence>
<dbReference type="InterPro" id="IPR045022">
    <property type="entry name" value="KDSR-like"/>
</dbReference>
<keyword evidence="12" id="KW-0812">Transmembrane</keyword>
<dbReference type="InterPro" id="IPR057326">
    <property type="entry name" value="KR_dom"/>
</dbReference>
<dbReference type="CDD" id="cd08939">
    <property type="entry name" value="KDSR-like_SDR_c"/>
    <property type="match status" value="1"/>
</dbReference>
<evidence type="ECO:0000256" key="3">
    <source>
        <dbReference type="ARBA" id="ARBA00004991"/>
    </source>
</evidence>
<keyword evidence="12" id="KW-0472">Membrane</keyword>
<dbReference type="OrthoDB" id="10267115at2759"/>
<comment type="pathway">
    <text evidence="2">Lipid metabolism; sphingolipid metabolism.</text>
</comment>
<evidence type="ECO:0000256" key="5">
    <source>
        <dbReference type="ARBA" id="ARBA00022857"/>
    </source>
</evidence>
<sequence length="369" mass="39528">MALQLPLPSLLPLSLSILALAAATMWFFTRKNHFELEGRTILITGSSQGMGREVAALCARKGAHVIIVARNEAKLASALEYIRGAAKSPSQRFTSLSADLTSSSENIRVLAEATEWNNNALPDIVWANAGSALPRLFLDTNVETLRAQMDVNYWAAAYLAHATLKAWLTPLSVSAPPLPPAAAAAAAETGPLKPRHFVITSSVIAFAGLAGYAPYGPAKSALRSLGDNLSHEMNLYNGALAAPGAPRLPETKIHVVFPGTITSPGLELENQVKHPVTQMLEEGDVVQSEAEVAAAAVRGLERGEALVTTQILGHVMRWGMLGNRRNGWGVVDAFVGGVVNWVWCFVGPDMERKVWKWGKEKGISDGRAK</sequence>
<evidence type="ECO:0000256" key="9">
    <source>
        <dbReference type="ARBA" id="ARBA00026112"/>
    </source>
</evidence>